<accession>A0A2H0N7R7</accession>
<dbReference type="EMBL" id="PCWO01000029">
    <property type="protein sequence ID" value="PIR04907.1"/>
    <property type="molecule type" value="Genomic_DNA"/>
</dbReference>
<feature type="transmembrane region" description="Helical" evidence="5">
    <location>
        <begin position="70"/>
        <end position="88"/>
    </location>
</feature>
<keyword evidence="2 5" id="KW-0812">Transmembrane</keyword>
<dbReference type="Pfam" id="PF07681">
    <property type="entry name" value="DoxX"/>
    <property type="match status" value="1"/>
</dbReference>
<keyword evidence="3 5" id="KW-1133">Transmembrane helix</keyword>
<evidence type="ECO:0000256" key="2">
    <source>
        <dbReference type="ARBA" id="ARBA00022692"/>
    </source>
</evidence>
<dbReference type="InterPro" id="IPR032808">
    <property type="entry name" value="DoxX"/>
</dbReference>
<comment type="caution">
    <text evidence="6">The sequence shown here is derived from an EMBL/GenBank/DDBJ whole genome shotgun (WGS) entry which is preliminary data.</text>
</comment>
<proteinExistence type="predicted"/>
<feature type="transmembrane region" description="Helical" evidence="5">
    <location>
        <begin position="44"/>
        <end position="64"/>
    </location>
</feature>
<comment type="subcellular location">
    <subcellularLocation>
        <location evidence="1">Membrane</location>
        <topology evidence="1">Multi-pass membrane protein</topology>
    </subcellularLocation>
</comment>
<sequence length="127" mass="13945">MEIAFLVGRILFGGFFLMNGINHFTQKSGLVAYASSRHLPMASLMVLISGILLILAGLGVIFGVYIKESLAIIAGLLVLISFSMHTFWNDSNSQTRMSEMIGFMKNMALLGATLMMYSVALPWVYSL</sequence>
<evidence type="ECO:0000256" key="4">
    <source>
        <dbReference type="ARBA" id="ARBA00023136"/>
    </source>
</evidence>
<evidence type="ECO:0000256" key="5">
    <source>
        <dbReference type="SAM" id="Phobius"/>
    </source>
</evidence>
<dbReference type="AlphaFoldDB" id="A0A2H0N7R7"/>
<dbReference type="Proteomes" id="UP000229893">
    <property type="component" value="Unassembled WGS sequence"/>
</dbReference>
<organism evidence="6 7">
    <name type="scientific">Candidatus Liptonbacteria bacterium CG11_big_fil_rev_8_21_14_0_20_35_14</name>
    <dbReference type="NCBI Taxonomy" id="1974634"/>
    <lineage>
        <taxon>Bacteria</taxon>
        <taxon>Candidatus Liptoniibacteriota</taxon>
    </lineage>
</organism>
<feature type="transmembrane region" description="Helical" evidence="5">
    <location>
        <begin position="6"/>
        <end position="24"/>
    </location>
</feature>
<evidence type="ECO:0000256" key="1">
    <source>
        <dbReference type="ARBA" id="ARBA00004141"/>
    </source>
</evidence>
<keyword evidence="4 5" id="KW-0472">Membrane</keyword>
<feature type="transmembrane region" description="Helical" evidence="5">
    <location>
        <begin position="108"/>
        <end position="125"/>
    </location>
</feature>
<gene>
    <name evidence="6" type="ORF">COV57_01905</name>
</gene>
<name>A0A2H0N7R7_9BACT</name>
<protein>
    <submittedName>
        <fullName evidence="6">DoxX family protein</fullName>
    </submittedName>
</protein>
<evidence type="ECO:0000313" key="7">
    <source>
        <dbReference type="Proteomes" id="UP000229893"/>
    </source>
</evidence>
<evidence type="ECO:0000313" key="6">
    <source>
        <dbReference type="EMBL" id="PIR04907.1"/>
    </source>
</evidence>
<evidence type="ECO:0000256" key="3">
    <source>
        <dbReference type="ARBA" id="ARBA00022989"/>
    </source>
</evidence>
<reference evidence="6 7" key="1">
    <citation type="submission" date="2017-09" db="EMBL/GenBank/DDBJ databases">
        <title>Depth-based differentiation of microbial function through sediment-hosted aquifers and enrichment of novel symbionts in the deep terrestrial subsurface.</title>
        <authorList>
            <person name="Probst A.J."/>
            <person name="Ladd B."/>
            <person name="Jarett J.K."/>
            <person name="Geller-Mcgrath D.E."/>
            <person name="Sieber C.M."/>
            <person name="Emerson J.B."/>
            <person name="Anantharaman K."/>
            <person name="Thomas B.C."/>
            <person name="Malmstrom R."/>
            <person name="Stieglmeier M."/>
            <person name="Klingl A."/>
            <person name="Woyke T."/>
            <person name="Ryan C.M."/>
            <person name="Banfield J.F."/>
        </authorList>
    </citation>
    <scope>NUCLEOTIDE SEQUENCE [LARGE SCALE GENOMIC DNA]</scope>
    <source>
        <strain evidence="6">CG11_big_fil_rev_8_21_14_0_20_35_14</strain>
    </source>
</reference>
<dbReference type="GO" id="GO:0016020">
    <property type="term" value="C:membrane"/>
    <property type="evidence" value="ECO:0007669"/>
    <property type="project" value="UniProtKB-SubCell"/>
</dbReference>